<evidence type="ECO:0000313" key="2">
    <source>
        <dbReference type="Proteomes" id="UP000603200"/>
    </source>
</evidence>
<protein>
    <submittedName>
        <fullName evidence="1">Uncharacterized protein</fullName>
    </submittedName>
</protein>
<organism evidence="1 2">
    <name type="scientific">Winogradskya humida</name>
    <dbReference type="NCBI Taxonomy" id="113566"/>
    <lineage>
        <taxon>Bacteria</taxon>
        <taxon>Bacillati</taxon>
        <taxon>Actinomycetota</taxon>
        <taxon>Actinomycetes</taxon>
        <taxon>Micromonosporales</taxon>
        <taxon>Micromonosporaceae</taxon>
        <taxon>Winogradskya</taxon>
    </lineage>
</organism>
<sequence>MPVCLGDLPAADCDQDVSVFAALPEIEQLAWPDDVVKQWLYDHGRHLEFLDDYGSLDLSQIRWTLQRVVVDDLAAAPTGPSDQDWLEQVAAEHRYWLSRRPQRYREAWENQGSWLLPPILITRDLIHPGSPGLQVVEGRMRMGILKGRRADGLHVADTHQAWVGSASTSAKPGTQPWAAE</sequence>
<keyword evidence="2" id="KW-1185">Reference proteome</keyword>
<gene>
    <name evidence="1" type="ORF">Ahu01nite_098690</name>
</gene>
<proteinExistence type="predicted"/>
<evidence type="ECO:0000313" key="1">
    <source>
        <dbReference type="EMBL" id="GIE26767.1"/>
    </source>
</evidence>
<dbReference type="Proteomes" id="UP000603200">
    <property type="component" value="Unassembled WGS sequence"/>
</dbReference>
<name>A0ABQ4A8V6_9ACTN</name>
<reference evidence="1 2" key="1">
    <citation type="submission" date="2021-01" db="EMBL/GenBank/DDBJ databases">
        <title>Whole genome shotgun sequence of Actinoplanes humidus NBRC 14915.</title>
        <authorList>
            <person name="Komaki H."/>
            <person name="Tamura T."/>
        </authorList>
    </citation>
    <scope>NUCLEOTIDE SEQUENCE [LARGE SCALE GENOMIC DNA]</scope>
    <source>
        <strain evidence="1 2">NBRC 14915</strain>
    </source>
</reference>
<dbReference type="EMBL" id="BOMN01000152">
    <property type="protein sequence ID" value="GIE26767.1"/>
    <property type="molecule type" value="Genomic_DNA"/>
</dbReference>
<accession>A0ABQ4A8V6</accession>
<dbReference type="RefSeq" id="WP_203843663.1">
    <property type="nucleotide sequence ID" value="NZ_BAAATV010000044.1"/>
</dbReference>
<comment type="caution">
    <text evidence="1">The sequence shown here is derived from an EMBL/GenBank/DDBJ whole genome shotgun (WGS) entry which is preliminary data.</text>
</comment>